<gene>
    <name evidence="2" type="ORF">J07HQW2_00824</name>
</gene>
<feature type="transmembrane region" description="Helical" evidence="1">
    <location>
        <begin position="12"/>
        <end position="33"/>
    </location>
</feature>
<dbReference type="STRING" id="1238425.J07HQW2_00824"/>
<keyword evidence="1" id="KW-0812">Transmembrane</keyword>
<feature type="transmembrane region" description="Helical" evidence="1">
    <location>
        <begin position="40"/>
        <end position="58"/>
    </location>
</feature>
<dbReference type="RefSeq" id="WP_021053881.1">
    <property type="nucleotide sequence ID" value="NZ_KE356561.1"/>
</dbReference>
<protein>
    <submittedName>
        <fullName evidence="2">Uncharacterized protein</fullName>
    </submittedName>
</protein>
<evidence type="ECO:0000313" key="2">
    <source>
        <dbReference type="EMBL" id="ERG94390.1"/>
    </source>
</evidence>
<accession>U1NBY2</accession>
<dbReference type="EMBL" id="KE356561">
    <property type="protein sequence ID" value="ERG94390.1"/>
    <property type="molecule type" value="Genomic_DNA"/>
</dbReference>
<name>U1NBY2_9EURY</name>
<keyword evidence="1" id="KW-1133">Transmembrane helix</keyword>
<dbReference type="AlphaFoldDB" id="U1NBY2"/>
<dbReference type="HOGENOM" id="CLU_208109_0_0_2"/>
<reference evidence="2 3" key="1">
    <citation type="journal article" date="2013" name="PLoS ONE">
        <title>Assembly-driven community genomics of a hypersaline microbial ecosystem.</title>
        <authorList>
            <person name="Podell S."/>
            <person name="Ugalde J.A."/>
            <person name="Narasingarao P."/>
            <person name="Banfield J.F."/>
            <person name="Heidelberg K.B."/>
            <person name="Allen E.E."/>
        </authorList>
    </citation>
    <scope>NUCLEOTIDE SEQUENCE [LARGE SCALE GENOMIC DNA]</scope>
    <source>
        <strain evidence="3">J07HQW2</strain>
    </source>
</reference>
<sequence>WGSPGDTLLEPALAAFLIATFGFIIDHLFLTLLVVGIPVALLYGIAGFSISIGGAYLGERLLD</sequence>
<evidence type="ECO:0000313" key="3">
    <source>
        <dbReference type="Proteomes" id="UP000030710"/>
    </source>
</evidence>
<evidence type="ECO:0000256" key="1">
    <source>
        <dbReference type="SAM" id="Phobius"/>
    </source>
</evidence>
<proteinExistence type="predicted"/>
<keyword evidence="1" id="KW-0472">Membrane</keyword>
<organism evidence="2 3">
    <name type="scientific">Haloquadratum walsbyi J07HQW2</name>
    <dbReference type="NCBI Taxonomy" id="1238425"/>
    <lineage>
        <taxon>Archaea</taxon>
        <taxon>Methanobacteriati</taxon>
        <taxon>Methanobacteriota</taxon>
        <taxon>Stenosarchaea group</taxon>
        <taxon>Halobacteria</taxon>
        <taxon>Halobacteriales</taxon>
        <taxon>Haloferacaceae</taxon>
        <taxon>Haloquadratum</taxon>
    </lineage>
</organism>
<dbReference type="Proteomes" id="UP000030710">
    <property type="component" value="Unassembled WGS sequence"/>
</dbReference>
<feature type="non-terminal residue" evidence="2">
    <location>
        <position position="1"/>
    </location>
</feature>